<dbReference type="STRING" id="234267.Acid_4580"/>
<name>Q01XS6_SOLUE</name>
<dbReference type="OrthoDB" id="9797709at2"/>
<dbReference type="PANTHER" id="PTHR46825">
    <property type="entry name" value="D-ALANYL-D-ALANINE-CARBOXYPEPTIDASE/ENDOPEPTIDASE AMPH"/>
    <property type="match status" value="1"/>
</dbReference>
<dbReference type="Gene3D" id="3.40.710.10">
    <property type="entry name" value="DD-peptidase/beta-lactamase superfamily"/>
    <property type="match status" value="1"/>
</dbReference>
<dbReference type="InterPro" id="IPR012338">
    <property type="entry name" value="Beta-lactam/transpept-like"/>
</dbReference>
<dbReference type="HOGENOM" id="CLU_020027_0_4_0"/>
<dbReference type="EMBL" id="CP000473">
    <property type="protein sequence ID" value="ABJ85539.1"/>
    <property type="molecule type" value="Genomic_DNA"/>
</dbReference>
<dbReference type="FunCoup" id="Q01XS6">
    <property type="interactions" value="160"/>
</dbReference>
<reference evidence="2" key="1">
    <citation type="submission" date="2006-10" db="EMBL/GenBank/DDBJ databases">
        <title>Complete sequence of Solibacter usitatus Ellin6076.</title>
        <authorList>
            <consortium name="US DOE Joint Genome Institute"/>
            <person name="Copeland A."/>
            <person name="Lucas S."/>
            <person name="Lapidus A."/>
            <person name="Barry K."/>
            <person name="Detter J.C."/>
            <person name="Glavina del Rio T."/>
            <person name="Hammon N."/>
            <person name="Israni S."/>
            <person name="Dalin E."/>
            <person name="Tice H."/>
            <person name="Pitluck S."/>
            <person name="Thompson L.S."/>
            <person name="Brettin T."/>
            <person name="Bruce D."/>
            <person name="Han C."/>
            <person name="Tapia R."/>
            <person name="Gilna P."/>
            <person name="Schmutz J."/>
            <person name="Larimer F."/>
            <person name="Land M."/>
            <person name="Hauser L."/>
            <person name="Kyrpides N."/>
            <person name="Mikhailova N."/>
            <person name="Janssen P.H."/>
            <person name="Kuske C.R."/>
            <person name="Richardson P."/>
        </authorList>
    </citation>
    <scope>NUCLEOTIDE SEQUENCE</scope>
    <source>
        <strain evidence="2">Ellin6076</strain>
    </source>
</reference>
<dbReference type="InterPro" id="IPR050491">
    <property type="entry name" value="AmpC-like"/>
</dbReference>
<dbReference type="InterPro" id="IPR001466">
    <property type="entry name" value="Beta-lactam-related"/>
</dbReference>
<gene>
    <name evidence="2" type="ordered locus">Acid_4580</name>
</gene>
<dbReference type="KEGG" id="sus:Acid_4580"/>
<organism evidence="2">
    <name type="scientific">Solibacter usitatus (strain Ellin6076)</name>
    <dbReference type="NCBI Taxonomy" id="234267"/>
    <lineage>
        <taxon>Bacteria</taxon>
        <taxon>Pseudomonadati</taxon>
        <taxon>Acidobacteriota</taxon>
        <taxon>Terriglobia</taxon>
        <taxon>Bryobacterales</taxon>
        <taxon>Solibacteraceae</taxon>
        <taxon>Candidatus Solibacter</taxon>
    </lineage>
</organism>
<dbReference type="AlphaFoldDB" id="Q01XS6"/>
<accession>Q01XS6</accession>
<dbReference type="SUPFAM" id="SSF56601">
    <property type="entry name" value="beta-lactamase/transpeptidase-like"/>
    <property type="match status" value="1"/>
</dbReference>
<dbReference type="eggNOG" id="COG1680">
    <property type="taxonomic scope" value="Bacteria"/>
</dbReference>
<sequence precursor="true">MTRRTLALLCLLSAAAAGQKPPVDTRARIDRVFAQFNRTDSPGCAVGVSLDGATVASLAYGMADLEHDVPLRPDSIFEPGSVTKQFTAAAVLLLAQQGKLSLDDPARKYLPELPDYGAPLTIRHLLNHTSGLRDWGSVEAIAGWPRTTRAYTHAHVLDILSRQRSLNYTPGAEYSYTNSGYNLAAILVGRVSGKPLAEFTRDALFTPLGMTSTSWRDDFRRIVKDRAIAYSQNGGVVRQLMPFEDVHGNGGLLTTVGDLLRWNQKFTIAHQLDQGKLNDGRTIAYAAGLMVLHYKGLNEISHSGTTAGYNAWLGRYPDQNLSVAVLCNSSAANGTQLGHAVADIFLGDADKAEPPRTMAPAKSGLYRSLRDHSTIEAGAGSRNEFVGDRMRVPSEMDGGTWYERVEPWTPSPGELAALTGEYTSDEAEVTFRVAVEQGRLVIHRRPDAVIALTPAYKDAFRSSLGTVRFLRNAAGGVNELSVSESRVWDLRFRKLR</sequence>
<evidence type="ECO:0000313" key="2">
    <source>
        <dbReference type="EMBL" id="ABJ85539.1"/>
    </source>
</evidence>
<proteinExistence type="predicted"/>
<dbReference type="PANTHER" id="PTHR46825:SF9">
    <property type="entry name" value="BETA-LACTAMASE-RELATED DOMAIN-CONTAINING PROTEIN"/>
    <property type="match status" value="1"/>
</dbReference>
<dbReference type="Pfam" id="PF00144">
    <property type="entry name" value="Beta-lactamase"/>
    <property type="match status" value="1"/>
</dbReference>
<protein>
    <submittedName>
        <fullName evidence="2">Beta-lactamase</fullName>
    </submittedName>
</protein>
<evidence type="ECO:0000259" key="1">
    <source>
        <dbReference type="Pfam" id="PF00144"/>
    </source>
</evidence>
<feature type="domain" description="Beta-lactamase-related" evidence="1">
    <location>
        <begin position="29"/>
        <end position="334"/>
    </location>
</feature>
<dbReference type="InParanoid" id="Q01XS6"/>